<dbReference type="SUPFAM" id="SSF56968">
    <property type="entry name" value="Lipovitellin-phosvitin complex, beta-sheet shell regions"/>
    <property type="match status" value="1"/>
</dbReference>
<evidence type="ECO:0000313" key="2">
    <source>
        <dbReference type="EMBL" id="CAL4218285.1"/>
    </source>
</evidence>
<feature type="non-terminal residue" evidence="2">
    <location>
        <position position="262"/>
    </location>
</feature>
<dbReference type="AlphaFoldDB" id="A0AAV2SNQ2"/>
<keyword evidence="3" id="KW-1185">Reference proteome</keyword>
<dbReference type="InterPro" id="IPR015255">
    <property type="entry name" value="Vitellinogen_open_b-sht"/>
</dbReference>
<comment type="caution">
    <text evidence="2">The sequence shown here is derived from an EMBL/GenBank/DDBJ whole genome shotgun (WGS) entry which is preliminary data.</text>
</comment>
<dbReference type="Pfam" id="PF09172">
    <property type="entry name" value="Vit_open_b-sht"/>
    <property type="match status" value="1"/>
</dbReference>
<dbReference type="InterPro" id="IPR015819">
    <property type="entry name" value="Lipid_transp_b-sht_shell"/>
</dbReference>
<dbReference type="EMBL" id="CAXKWB010093690">
    <property type="protein sequence ID" value="CAL4218285.1"/>
    <property type="molecule type" value="Genomic_DNA"/>
</dbReference>
<proteinExistence type="predicted"/>
<gene>
    <name evidence="2" type="ORF">MNOR_LOCUS38892</name>
</gene>
<evidence type="ECO:0000313" key="3">
    <source>
        <dbReference type="Proteomes" id="UP001497623"/>
    </source>
</evidence>
<dbReference type="Proteomes" id="UP001497623">
    <property type="component" value="Unassembled WGS sequence"/>
</dbReference>
<feature type="domain" description="Vitellinogen open beta-sheet" evidence="1">
    <location>
        <begin position="84"/>
        <end position="204"/>
    </location>
</feature>
<dbReference type="GO" id="GO:0005319">
    <property type="term" value="F:lipid transporter activity"/>
    <property type="evidence" value="ECO:0007669"/>
    <property type="project" value="InterPro"/>
</dbReference>
<feature type="non-terminal residue" evidence="2">
    <location>
        <position position="1"/>
    </location>
</feature>
<accession>A0AAV2SNQ2</accession>
<protein>
    <recommendedName>
        <fullName evidence="1">Vitellinogen open beta-sheet domain-containing protein</fullName>
    </recommendedName>
</protein>
<sequence>LTMDLFKTQDVWYKMRQYFWGTYPTKQIKDDPSAQIVRSLYNQHKDYMGAISEEAWDYGTWYIYTKWQRSFEFAIPVTMRAEDFLNFNYLIKTLPANYDFQEGIFYNYGRINIGFPSSIGIPIVFRSSSPNYVTATGNWKLRSAQNFPTGIKAKAEFDSTFRCMHQTHITARALTPWNNKAAIAGLEQTISLVFPFKYELEADTTISNDLTIRMLPRPQGENQKVGLVAAFNIPFTVRAPLYPYTNYMQSSDWKILEVRKPE</sequence>
<organism evidence="2 3">
    <name type="scientific">Meganyctiphanes norvegica</name>
    <name type="common">Northern krill</name>
    <name type="synonym">Thysanopoda norvegica</name>
    <dbReference type="NCBI Taxonomy" id="48144"/>
    <lineage>
        <taxon>Eukaryota</taxon>
        <taxon>Metazoa</taxon>
        <taxon>Ecdysozoa</taxon>
        <taxon>Arthropoda</taxon>
        <taxon>Crustacea</taxon>
        <taxon>Multicrustacea</taxon>
        <taxon>Malacostraca</taxon>
        <taxon>Eumalacostraca</taxon>
        <taxon>Eucarida</taxon>
        <taxon>Euphausiacea</taxon>
        <taxon>Euphausiidae</taxon>
        <taxon>Meganyctiphanes</taxon>
    </lineage>
</organism>
<name>A0AAV2SNQ2_MEGNR</name>
<evidence type="ECO:0000259" key="1">
    <source>
        <dbReference type="Pfam" id="PF09172"/>
    </source>
</evidence>
<reference evidence="2 3" key="1">
    <citation type="submission" date="2024-05" db="EMBL/GenBank/DDBJ databases">
        <authorList>
            <person name="Wallberg A."/>
        </authorList>
    </citation>
    <scope>NUCLEOTIDE SEQUENCE [LARGE SCALE GENOMIC DNA]</scope>
</reference>